<dbReference type="Proteomes" id="UP000284842">
    <property type="component" value="Unassembled WGS sequence"/>
</dbReference>
<dbReference type="InParanoid" id="A0A409YJS3"/>
<evidence type="ECO:0000313" key="1">
    <source>
        <dbReference type="EMBL" id="PPR03262.1"/>
    </source>
</evidence>
<dbReference type="PANTHER" id="PTHR33099">
    <property type="entry name" value="FE2OG DIOXYGENASE DOMAIN-CONTAINING PROTEIN"/>
    <property type="match status" value="1"/>
</dbReference>
<sequence length="628" mass="69853">MNSDKKSDSHNETFKESSRDLNYQLLDVLQTEFSVLETYHYHSTEPGAPNPGLTIEDIGLIGLPLSERDAQSIINRASQSSNTLPTNNLATPDSWEIDPALVSFVNPAWETFITGVVTKVLATLGLACGYRDPTTVCKLHKLRLQKQGSCILPHLEVSHSNAMFATVTIVLPSTFQGGQICLAHAGRSTVLDIAPQSMFNISALAWYSGVMHEALPITSGHRLTLSYNLIHTSTVTEKPEIPDPTQGPLKDLREILERWKNDQYKDMLNPPLFAYMLSGSYRWHDRMHVLQGLESEDVDMLTHVVPVMDEMGFVLCLADLVKTESGDGVVDHRVWYDYTPGNDKETAEMGEIDSEYIVLSNLMRINHNFVTRSIGGSLTLKPNALIPPSAFDHLDPDESQYDGHDGRYNPGRMHQMYNCSALVIFRKEDEISTIQKIGGTSAIIRYLPTTTFPTVVAQKVVDDALNTSVHKVDNPTAIAILRHSLSWKQHSTWNKAIPFVADLKDIKSAISQALQTFAPDLITNGIIPRTASCANAYGFHIALFDALKKQDKLVQDAVKSRGDSLQRAILQCLSGATAQWNAPLPPTRNYFAYHSQWLSPAELLGHIKNLVKLCFENKSPETCVQLFD</sequence>
<evidence type="ECO:0000313" key="2">
    <source>
        <dbReference type="Proteomes" id="UP000284842"/>
    </source>
</evidence>
<dbReference type="Gene3D" id="2.60.120.620">
    <property type="entry name" value="q2cbj1_9rhob like domain"/>
    <property type="match status" value="1"/>
</dbReference>
<evidence type="ECO:0008006" key="3">
    <source>
        <dbReference type="Google" id="ProtNLM"/>
    </source>
</evidence>
<name>A0A409YJS3_9AGAR</name>
<dbReference type="STRING" id="181874.A0A409YJS3"/>
<dbReference type="EMBL" id="NHTK01001085">
    <property type="protein sequence ID" value="PPR03262.1"/>
    <property type="molecule type" value="Genomic_DNA"/>
</dbReference>
<keyword evidence="2" id="KW-1185">Reference proteome</keyword>
<protein>
    <recommendedName>
        <fullName evidence="3">Prolyl 4-hydroxylase alpha subunit Fe(2+) 2OG dioxygenase domain-containing protein</fullName>
    </recommendedName>
</protein>
<comment type="caution">
    <text evidence="1">The sequence shown here is derived from an EMBL/GenBank/DDBJ whole genome shotgun (WGS) entry which is preliminary data.</text>
</comment>
<dbReference type="AlphaFoldDB" id="A0A409YJS3"/>
<accession>A0A409YJS3</accession>
<gene>
    <name evidence="1" type="ORF">CVT24_012830</name>
</gene>
<proteinExistence type="predicted"/>
<organism evidence="1 2">
    <name type="scientific">Panaeolus cyanescens</name>
    <dbReference type="NCBI Taxonomy" id="181874"/>
    <lineage>
        <taxon>Eukaryota</taxon>
        <taxon>Fungi</taxon>
        <taxon>Dikarya</taxon>
        <taxon>Basidiomycota</taxon>
        <taxon>Agaricomycotina</taxon>
        <taxon>Agaricomycetes</taxon>
        <taxon>Agaricomycetidae</taxon>
        <taxon>Agaricales</taxon>
        <taxon>Agaricineae</taxon>
        <taxon>Galeropsidaceae</taxon>
        <taxon>Panaeolus</taxon>
    </lineage>
</organism>
<dbReference type="PANTHER" id="PTHR33099:SF7">
    <property type="entry name" value="MYND-TYPE DOMAIN-CONTAINING PROTEIN"/>
    <property type="match status" value="1"/>
</dbReference>
<dbReference type="OrthoDB" id="124582at2759"/>
<reference evidence="1 2" key="1">
    <citation type="journal article" date="2018" name="Evol. Lett.">
        <title>Horizontal gene cluster transfer increased hallucinogenic mushroom diversity.</title>
        <authorList>
            <person name="Reynolds H.T."/>
            <person name="Vijayakumar V."/>
            <person name="Gluck-Thaler E."/>
            <person name="Korotkin H.B."/>
            <person name="Matheny P.B."/>
            <person name="Slot J.C."/>
        </authorList>
    </citation>
    <scope>NUCLEOTIDE SEQUENCE [LARGE SCALE GENOMIC DNA]</scope>
    <source>
        <strain evidence="1 2">2629</strain>
    </source>
</reference>